<dbReference type="Proteomes" id="UP001204144">
    <property type="component" value="Unassembled WGS sequence"/>
</dbReference>
<dbReference type="AlphaFoldDB" id="A0AAE3H625"/>
<keyword evidence="3" id="KW-0808">Transferase</keyword>
<evidence type="ECO:0000256" key="9">
    <source>
        <dbReference type="SAM" id="Phobius"/>
    </source>
</evidence>
<feature type="coiled-coil region" evidence="8">
    <location>
        <begin position="248"/>
        <end position="275"/>
    </location>
</feature>
<dbReference type="Gene3D" id="3.30.565.10">
    <property type="entry name" value="Histidine kinase-like ATPase, C-terminal domain"/>
    <property type="match status" value="1"/>
</dbReference>
<dbReference type="Pfam" id="PF02518">
    <property type="entry name" value="HATPase_c"/>
    <property type="match status" value="1"/>
</dbReference>
<evidence type="ECO:0000256" key="2">
    <source>
        <dbReference type="ARBA" id="ARBA00012438"/>
    </source>
</evidence>
<protein>
    <recommendedName>
        <fullName evidence="2">histidine kinase</fullName>
        <ecNumber evidence="2">2.7.13.3</ecNumber>
    </recommendedName>
</protein>
<keyword evidence="9" id="KW-1133">Transmembrane helix</keyword>
<dbReference type="RefSeq" id="WP_255039609.1">
    <property type="nucleotide sequence ID" value="NZ_RJUF01000194.1"/>
</dbReference>
<dbReference type="SUPFAM" id="SSF55874">
    <property type="entry name" value="ATPase domain of HSP90 chaperone/DNA topoisomerase II/histidine kinase"/>
    <property type="match status" value="1"/>
</dbReference>
<dbReference type="InterPro" id="IPR036890">
    <property type="entry name" value="HATPase_C_sf"/>
</dbReference>
<dbReference type="SMART" id="SM00387">
    <property type="entry name" value="HATPase_c"/>
    <property type="match status" value="1"/>
</dbReference>
<keyword evidence="4" id="KW-0547">Nucleotide-binding</keyword>
<evidence type="ECO:0000256" key="5">
    <source>
        <dbReference type="ARBA" id="ARBA00022777"/>
    </source>
</evidence>
<evidence type="ECO:0000256" key="6">
    <source>
        <dbReference type="ARBA" id="ARBA00022840"/>
    </source>
</evidence>
<dbReference type="GO" id="GO:0000160">
    <property type="term" value="P:phosphorelay signal transduction system"/>
    <property type="evidence" value="ECO:0007669"/>
    <property type="project" value="UniProtKB-KW"/>
</dbReference>
<evidence type="ECO:0000256" key="7">
    <source>
        <dbReference type="ARBA" id="ARBA00023012"/>
    </source>
</evidence>
<dbReference type="PANTHER" id="PTHR43065">
    <property type="entry name" value="SENSOR HISTIDINE KINASE"/>
    <property type="match status" value="1"/>
</dbReference>
<keyword evidence="6" id="KW-0067">ATP-binding</keyword>
<name>A0AAE3H625_9BACT</name>
<sequence length="441" mass="50292">MKNFSFGILLRIVLITGISLGLSWAFVQKNSPLTFIFGIFLIITSVNLYKYVTSLNRKMKRLFESIQYQDFAITFKSDNKLGESFRDLNNDLNAVINSFNQVRAEREATLHFINAIIQQINVGILSYDTEGKIEINNQAANKLLKVYRLKHISDIEKQNPSIFECIVSLKPGESRLLSLLDNDLSFSVTEIQMRGRKIRLVAIHNIRSELQIKELEAWQNLTKVLRHEIMNSVTPIVSLAETMKDIVENEIKANSQKEQESIDDLKDALQTVQRRGNGIMKFVNAYREFTSIPIPNKSYVSSSQLLKTLEGIFAIKAAENQVNIVFELRNDFEAFMDIEQIEQVLINIVKNAFEVENTSEKPEIRVISHTENGTKTIEIMDNGTGIEKTLQEKIFIPFYTTKKTGSGIGLSLSRQIMQLNDGNINFYENKPTGAVFVLQFS</sequence>
<comment type="catalytic activity">
    <reaction evidence="1">
        <text>ATP + protein L-histidine = ADP + protein N-phospho-L-histidine.</text>
        <dbReference type="EC" id="2.7.13.3"/>
    </reaction>
</comment>
<keyword evidence="9" id="KW-0812">Transmembrane</keyword>
<dbReference type="Gene3D" id="3.30.450.20">
    <property type="entry name" value="PAS domain"/>
    <property type="match status" value="1"/>
</dbReference>
<evidence type="ECO:0000313" key="12">
    <source>
        <dbReference type="Proteomes" id="UP001204144"/>
    </source>
</evidence>
<dbReference type="InterPro" id="IPR004358">
    <property type="entry name" value="Sig_transdc_His_kin-like_C"/>
</dbReference>
<dbReference type="GO" id="GO:0005524">
    <property type="term" value="F:ATP binding"/>
    <property type="evidence" value="ECO:0007669"/>
    <property type="project" value="UniProtKB-KW"/>
</dbReference>
<feature type="domain" description="Histidine kinase" evidence="10">
    <location>
        <begin position="224"/>
        <end position="441"/>
    </location>
</feature>
<evidence type="ECO:0000256" key="8">
    <source>
        <dbReference type="SAM" id="Coils"/>
    </source>
</evidence>
<dbReference type="PANTHER" id="PTHR43065:SF46">
    <property type="entry name" value="C4-DICARBOXYLATE TRANSPORT SENSOR PROTEIN DCTB"/>
    <property type="match status" value="1"/>
</dbReference>
<keyword evidence="12" id="KW-1185">Reference proteome</keyword>
<organism evidence="11 12">
    <name type="scientific">Lacihabitans soyangensis</name>
    <dbReference type="NCBI Taxonomy" id="869394"/>
    <lineage>
        <taxon>Bacteria</taxon>
        <taxon>Pseudomonadati</taxon>
        <taxon>Bacteroidota</taxon>
        <taxon>Cytophagia</taxon>
        <taxon>Cytophagales</taxon>
        <taxon>Leadbetterellaceae</taxon>
        <taxon>Lacihabitans</taxon>
    </lineage>
</organism>
<keyword evidence="9" id="KW-0472">Membrane</keyword>
<dbReference type="PROSITE" id="PS50109">
    <property type="entry name" value="HIS_KIN"/>
    <property type="match status" value="1"/>
</dbReference>
<evidence type="ECO:0000313" key="11">
    <source>
        <dbReference type="EMBL" id="MCP9765904.1"/>
    </source>
</evidence>
<dbReference type="InterPro" id="IPR005467">
    <property type="entry name" value="His_kinase_dom"/>
</dbReference>
<feature type="transmembrane region" description="Helical" evidence="9">
    <location>
        <begin position="7"/>
        <end position="27"/>
    </location>
</feature>
<accession>A0AAE3H625</accession>
<evidence type="ECO:0000259" key="10">
    <source>
        <dbReference type="PROSITE" id="PS50109"/>
    </source>
</evidence>
<evidence type="ECO:0000256" key="4">
    <source>
        <dbReference type="ARBA" id="ARBA00022741"/>
    </source>
</evidence>
<gene>
    <name evidence="11" type="ORF">EGI31_23455</name>
</gene>
<dbReference type="EMBL" id="RJUF01000194">
    <property type="protein sequence ID" value="MCP9765904.1"/>
    <property type="molecule type" value="Genomic_DNA"/>
</dbReference>
<keyword evidence="8" id="KW-0175">Coiled coil</keyword>
<proteinExistence type="predicted"/>
<keyword evidence="7" id="KW-0902">Two-component regulatory system</keyword>
<dbReference type="CDD" id="cd00075">
    <property type="entry name" value="HATPase"/>
    <property type="match status" value="1"/>
</dbReference>
<dbReference type="GO" id="GO:0004673">
    <property type="term" value="F:protein histidine kinase activity"/>
    <property type="evidence" value="ECO:0007669"/>
    <property type="project" value="UniProtKB-EC"/>
</dbReference>
<comment type="caution">
    <text evidence="11">The sequence shown here is derived from an EMBL/GenBank/DDBJ whole genome shotgun (WGS) entry which is preliminary data.</text>
</comment>
<dbReference type="EC" id="2.7.13.3" evidence="2"/>
<reference evidence="11 12" key="1">
    <citation type="submission" date="2018-11" db="EMBL/GenBank/DDBJ databases">
        <title>Novel bacteria species description.</title>
        <authorList>
            <person name="Han J.-H."/>
        </authorList>
    </citation>
    <scope>NUCLEOTIDE SEQUENCE [LARGE SCALE GENOMIC DNA]</scope>
    <source>
        <strain evidence="11 12">KCTC23259</strain>
    </source>
</reference>
<dbReference type="InterPro" id="IPR003594">
    <property type="entry name" value="HATPase_dom"/>
</dbReference>
<keyword evidence="5 11" id="KW-0418">Kinase</keyword>
<evidence type="ECO:0000256" key="1">
    <source>
        <dbReference type="ARBA" id="ARBA00000085"/>
    </source>
</evidence>
<feature type="transmembrane region" description="Helical" evidence="9">
    <location>
        <begin position="33"/>
        <end position="52"/>
    </location>
</feature>
<evidence type="ECO:0000256" key="3">
    <source>
        <dbReference type="ARBA" id="ARBA00022679"/>
    </source>
</evidence>
<dbReference type="PRINTS" id="PR00344">
    <property type="entry name" value="BCTRLSENSOR"/>
</dbReference>